<dbReference type="SUPFAM" id="SSF55729">
    <property type="entry name" value="Acyl-CoA N-acyltransferases (Nat)"/>
    <property type="match status" value="1"/>
</dbReference>
<organism evidence="4 5">
    <name type="scientific">Candidatus Acutalibacter ornithocaccae</name>
    <dbReference type="NCBI Taxonomy" id="2838416"/>
    <lineage>
        <taxon>Bacteria</taxon>
        <taxon>Bacillati</taxon>
        <taxon>Bacillota</taxon>
        <taxon>Clostridia</taxon>
        <taxon>Eubacteriales</taxon>
        <taxon>Acutalibacteraceae</taxon>
        <taxon>Acutalibacter</taxon>
    </lineage>
</organism>
<dbReference type="Pfam" id="PF00583">
    <property type="entry name" value="Acetyltransf_1"/>
    <property type="match status" value="1"/>
</dbReference>
<evidence type="ECO:0000313" key="5">
    <source>
        <dbReference type="Proteomes" id="UP000824214"/>
    </source>
</evidence>
<dbReference type="PROSITE" id="PS51186">
    <property type="entry name" value="GNAT"/>
    <property type="match status" value="1"/>
</dbReference>
<reference evidence="4" key="2">
    <citation type="submission" date="2021-04" db="EMBL/GenBank/DDBJ databases">
        <authorList>
            <person name="Gilroy R."/>
        </authorList>
    </citation>
    <scope>NUCLEOTIDE SEQUENCE</scope>
    <source>
        <strain evidence="4">ChiBcolR8-3208</strain>
    </source>
</reference>
<dbReference type="PANTHER" id="PTHR43420:SF47">
    <property type="entry name" value="N-ACETYLTRANSFERASE DOMAIN-CONTAINING PROTEIN"/>
    <property type="match status" value="1"/>
</dbReference>
<dbReference type="AlphaFoldDB" id="A0A9D2LYU1"/>
<dbReference type="Gene3D" id="3.40.630.30">
    <property type="match status" value="1"/>
</dbReference>
<evidence type="ECO:0000256" key="1">
    <source>
        <dbReference type="ARBA" id="ARBA00022679"/>
    </source>
</evidence>
<gene>
    <name evidence="4" type="ORF">H9942_05620</name>
</gene>
<dbReference type="InterPro" id="IPR050680">
    <property type="entry name" value="YpeA/RimI_acetyltransf"/>
</dbReference>
<dbReference type="InterPro" id="IPR000182">
    <property type="entry name" value="GNAT_dom"/>
</dbReference>
<keyword evidence="1" id="KW-0808">Transferase</keyword>
<evidence type="ECO:0000256" key="2">
    <source>
        <dbReference type="ARBA" id="ARBA00023315"/>
    </source>
</evidence>
<reference evidence="4" key="1">
    <citation type="journal article" date="2021" name="PeerJ">
        <title>Extensive microbial diversity within the chicken gut microbiome revealed by metagenomics and culture.</title>
        <authorList>
            <person name="Gilroy R."/>
            <person name="Ravi A."/>
            <person name="Getino M."/>
            <person name="Pursley I."/>
            <person name="Horton D.L."/>
            <person name="Alikhan N.F."/>
            <person name="Baker D."/>
            <person name="Gharbi K."/>
            <person name="Hall N."/>
            <person name="Watson M."/>
            <person name="Adriaenssens E.M."/>
            <person name="Foster-Nyarko E."/>
            <person name="Jarju S."/>
            <person name="Secka A."/>
            <person name="Antonio M."/>
            <person name="Oren A."/>
            <person name="Chaudhuri R.R."/>
            <person name="La Ragione R."/>
            <person name="Hildebrand F."/>
            <person name="Pallen M.J."/>
        </authorList>
    </citation>
    <scope>NUCLEOTIDE SEQUENCE</scope>
    <source>
        <strain evidence="4">ChiBcolR8-3208</strain>
    </source>
</reference>
<name>A0A9D2LYU1_9FIRM</name>
<dbReference type="GO" id="GO:0016747">
    <property type="term" value="F:acyltransferase activity, transferring groups other than amino-acyl groups"/>
    <property type="evidence" value="ECO:0007669"/>
    <property type="project" value="InterPro"/>
</dbReference>
<evidence type="ECO:0000313" key="4">
    <source>
        <dbReference type="EMBL" id="HJB37529.1"/>
    </source>
</evidence>
<dbReference type="PANTHER" id="PTHR43420">
    <property type="entry name" value="ACETYLTRANSFERASE"/>
    <property type="match status" value="1"/>
</dbReference>
<comment type="caution">
    <text evidence="4">The sequence shown here is derived from an EMBL/GenBank/DDBJ whole genome shotgun (WGS) entry which is preliminary data.</text>
</comment>
<dbReference type="CDD" id="cd04301">
    <property type="entry name" value="NAT_SF"/>
    <property type="match status" value="1"/>
</dbReference>
<keyword evidence="2" id="KW-0012">Acyltransferase</keyword>
<accession>A0A9D2LYU1</accession>
<dbReference type="Proteomes" id="UP000824214">
    <property type="component" value="Unassembled WGS sequence"/>
</dbReference>
<sequence length="146" mass="17114">MLEFREIDRHNFRDILKLSTTESQKFFVATNAYSLSQAYAQPECVPLALYDGDTPVGFTMYGLDVEDTEYWIYRLMIDQRHQSKGYGRQALAMVLERIRQDKAHHRVYLSCNPDNAWGRALYESVGFRPDGRMVHGEIVYQLVWEP</sequence>
<protein>
    <submittedName>
        <fullName evidence="4">GNAT family N-acetyltransferase</fullName>
    </submittedName>
</protein>
<feature type="domain" description="N-acetyltransferase" evidence="3">
    <location>
        <begin position="2"/>
        <end position="145"/>
    </location>
</feature>
<evidence type="ECO:0000259" key="3">
    <source>
        <dbReference type="PROSITE" id="PS51186"/>
    </source>
</evidence>
<dbReference type="EMBL" id="DWXZ01000117">
    <property type="protein sequence ID" value="HJB37529.1"/>
    <property type="molecule type" value="Genomic_DNA"/>
</dbReference>
<dbReference type="InterPro" id="IPR016181">
    <property type="entry name" value="Acyl_CoA_acyltransferase"/>
</dbReference>
<proteinExistence type="predicted"/>